<name>A0A1B9FW59_9TREE</name>
<sequence length="152" mass="16974">MTRDYELCHCTFTASLSQADSGELSSRDDGDDESAVDSLRNQLDTTFGLTKGPAITRTNSWTYVLPKDQRTYVSIPKDTASSKYSRMSRNEVLIDLTIIRRFLRKARSGGGKAESWNLEARPMQSRLKTIKRSSLTGCTVPASKMARNDVLT</sequence>
<reference evidence="1" key="2">
    <citation type="submission" date="2014-01" db="EMBL/GenBank/DDBJ databases">
        <title>Evolution of pathogenesis and genome organization in the Tremellales.</title>
        <authorList>
            <person name="Cuomo C."/>
            <person name="Litvintseva A."/>
            <person name="Heitman J."/>
            <person name="Chen Y."/>
            <person name="Sun S."/>
            <person name="Springer D."/>
            <person name="Dromer F."/>
            <person name="Young S."/>
            <person name="Zeng Q."/>
            <person name="Chapman S."/>
            <person name="Gujja S."/>
            <person name="Saif S."/>
            <person name="Birren B."/>
        </authorList>
    </citation>
    <scope>NUCLEOTIDE SEQUENCE</scope>
    <source>
        <strain evidence="1">CBS 10118</strain>
    </source>
</reference>
<accession>A0A1B9FW59</accession>
<organism evidence="1">
    <name type="scientific">Kwoniella bestiolae CBS 10118</name>
    <dbReference type="NCBI Taxonomy" id="1296100"/>
    <lineage>
        <taxon>Eukaryota</taxon>
        <taxon>Fungi</taxon>
        <taxon>Dikarya</taxon>
        <taxon>Basidiomycota</taxon>
        <taxon>Agaricomycotina</taxon>
        <taxon>Tremellomycetes</taxon>
        <taxon>Tremellales</taxon>
        <taxon>Cryptococcaceae</taxon>
        <taxon>Kwoniella</taxon>
    </lineage>
</organism>
<protein>
    <submittedName>
        <fullName evidence="1">Uncharacterized protein</fullName>
    </submittedName>
</protein>
<dbReference type="EMBL" id="KI894024">
    <property type="protein sequence ID" value="OCF23007.1"/>
    <property type="molecule type" value="Genomic_DNA"/>
</dbReference>
<evidence type="ECO:0000313" key="1">
    <source>
        <dbReference type="EMBL" id="OCF23007.1"/>
    </source>
</evidence>
<reference evidence="1" key="1">
    <citation type="submission" date="2013-07" db="EMBL/GenBank/DDBJ databases">
        <title>The Genome Sequence of Cryptococcus bestiolae CBS10118.</title>
        <authorList>
            <consortium name="The Broad Institute Genome Sequencing Platform"/>
            <person name="Cuomo C."/>
            <person name="Litvintseva A."/>
            <person name="Chen Y."/>
            <person name="Heitman J."/>
            <person name="Sun S."/>
            <person name="Springer D."/>
            <person name="Dromer F."/>
            <person name="Young S.K."/>
            <person name="Zeng Q."/>
            <person name="Gargeya S."/>
            <person name="Fitzgerald M."/>
            <person name="Abouelleil A."/>
            <person name="Alvarado L."/>
            <person name="Berlin A.M."/>
            <person name="Chapman S.B."/>
            <person name="Dewar J."/>
            <person name="Goldberg J."/>
            <person name="Griggs A."/>
            <person name="Gujja S."/>
            <person name="Hansen M."/>
            <person name="Howarth C."/>
            <person name="Imamovic A."/>
            <person name="Larimer J."/>
            <person name="McCowan C."/>
            <person name="Murphy C."/>
            <person name="Pearson M."/>
            <person name="Priest M."/>
            <person name="Roberts A."/>
            <person name="Saif S."/>
            <person name="Shea T."/>
            <person name="Sykes S."/>
            <person name="Wortman J."/>
            <person name="Nusbaum C."/>
            <person name="Birren B."/>
        </authorList>
    </citation>
    <scope>NUCLEOTIDE SEQUENCE [LARGE SCALE GENOMIC DNA]</scope>
    <source>
        <strain evidence="1">CBS 10118</strain>
    </source>
</reference>
<gene>
    <name evidence="1" type="ORF">I302_07357</name>
</gene>
<proteinExistence type="predicted"/>
<dbReference type="VEuPathDB" id="FungiDB:I302_07357"/>
<dbReference type="AlphaFoldDB" id="A0A1B9FW59"/>